<dbReference type="SUPFAM" id="SSF57756">
    <property type="entry name" value="Retrovirus zinc finger-like domains"/>
    <property type="match status" value="1"/>
</dbReference>
<proteinExistence type="predicted"/>
<dbReference type="EMBL" id="HG793131">
    <property type="protein sequence ID" value="CDK29540.1"/>
    <property type="molecule type" value="Genomic_DNA"/>
</dbReference>
<keyword evidence="2" id="KW-1185">Reference proteome</keyword>
<dbReference type="RefSeq" id="XP_022461525.1">
    <property type="nucleotide sequence ID" value="XM_022603685.1"/>
</dbReference>
<dbReference type="GO" id="GO:0008270">
    <property type="term" value="F:zinc ion binding"/>
    <property type="evidence" value="ECO:0007669"/>
    <property type="project" value="InterPro"/>
</dbReference>
<accession>W6MXV4</accession>
<dbReference type="InterPro" id="IPR036875">
    <property type="entry name" value="Znf_CCHC_sf"/>
</dbReference>
<dbReference type="GeneID" id="34522913"/>
<evidence type="ECO:0008006" key="3">
    <source>
        <dbReference type="Google" id="ProtNLM"/>
    </source>
</evidence>
<dbReference type="OrthoDB" id="4069967at2759"/>
<reference evidence="1" key="1">
    <citation type="submission" date="2013-12" db="EMBL/GenBank/DDBJ databases">
        <authorList>
            <person name="Genoscope - CEA"/>
        </authorList>
    </citation>
    <scope>NUCLEOTIDE SEQUENCE</scope>
    <source>
        <strain evidence="1">CBS 1993</strain>
    </source>
</reference>
<dbReference type="HOGENOM" id="CLU_125085_1_0_1"/>
<name>W6MXV4_9ASCO</name>
<dbReference type="AlphaFoldDB" id="W6MXV4"/>
<dbReference type="Proteomes" id="UP000019384">
    <property type="component" value="Unassembled WGS sequence"/>
</dbReference>
<organism evidence="1 2">
    <name type="scientific">Kuraishia capsulata CBS 1993</name>
    <dbReference type="NCBI Taxonomy" id="1382522"/>
    <lineage>
        <taxon>Eukaryota</taxon>
        <taxon>Fungi</taxon>
        <taxon>Dikarya</taxon>
        <taxon>Ascomycota</taxon>
        <taxon>Saccharomycotina</taxon>
        <taxon>Pichiomycetes</taxon>
        <taxon>Pichiales</taxon>
        <taxon>Pichiaceae</taxon>
        <taxon>Kuraishia</taxon>
    </lineage>
</organism>
<sequence length="148" mass="16433">MNEINDTIEGLAKIISQKQKELDGKIRTYNAKIAELEGYLAEVSTRLDVASDMDLQQGLELAKQLKCSHCQNDVFGEDQKFVILPIVAKNTDLTLAGLPGSTVSHEASAQPQILPGQHKRVKKKKFTCSYCNSHDHKRAECPKKLGIQ</sequence>
<reference evidence="1" key="2">
    <citation type="submission" date="2014-02" db="EMBL/GenBank/DDBJ databases">
        <title>Complete DNA sequence of /Kuraishia capsulata/ illustrates novel genomic features among budding yeasts (/Saccharomycotina/).</title>
        <authorList>
            <person name="Morales L."/>
            <person name="Noel B."/>
            <person name="Porcel B."/>
            <person name="Marcet-Houben M."/>
            <person name="Hullo M-F."/>
            <person name="Sacerdot C."/>
            <person name="Tekaia F."/>
            <person name="Leh-Louis V."/>
            <person name="Despons L."/>
            <person name="Khanna V."/>
            <person name="Aury J-M."/>
            <person name="Barbe V."/>
            <person name="Couloux A."/>
            <person name="Labadie K."/>
            <person name="Pelletier E."/>
            <person name="Souciet J-L."/>
            <person name="Boekhout T."/>
            <person name="Gabaldon T."/>
            <person name="Wincker P."/>
            <person name="Dujon B."/>
        </authorList>
    </citation>
    <scope>NUCLEOTIDE SEQUENCE</scope>
    <source>
        <strain evidence="1">CBS 1993</strain>
    </source>
</reference>
<evidence type="ECO:0000313" key="2">
    <source>
        <dbReference type="Proteomes" id="UP000019384"/>
    </source>
</evidence>
<gene>
    <name evidence="1" type="ORF">KUCA_T00005532001</name>
</gene>
<dbReference type="GO" id="GO:0003676">
    <property type="term" value="F:nucleic acid binding"/>
    <property type="evidence" value="ECO:0007669"/>
    <property type="project" value="InterPro"/>
</dbReference>
<evidence type="ECO:0000313" key="1">
    <source>
        <dbReference type="EMBL" id="CDK29540.1"/>
    </source>
</evidence>
<protein>
    <recommendedName>
        <fullName evidence="3">CCHC-type domain-containing protein</fullName>
    </recommendedName>
</protein>